<reference evidence="2 3" key="1">
    <citation type="journal article" date="2019" name="ISME J.">
        <title>Genome analyses of uncultured TG2/ZB3 bacteria in 'Margulisbacteria' specifically attached to ectosymbiotic spirochetes of protists in the termite gut.</title>
        <authorList>
            <person name="Utami Y.D."/>
            <person name="Kuwahara H."/>
            <person name="Igai K."/>
            <person name="Murakami T."/>
            <person name="Sugaya K."/>
            <person name="Morikawa T."/>
            <person name="Nagura Y."/>
            <person name="Yuki M."/>
            <person name="Deevong P."/>
            <person name="Inoue T."/>
            <person name="Kihara K."/>
            <person name="Lo N."/>
            <person name="Yamada A."/>
            <person name="Ohkuma M."/>
            <person name="Hongoh Y."/>
        </authorList>
    </citation>
    <scope>NUCLEOTIDE SEQUENCE [LARGE SCALE GENOMIC DNA]</scope>
    <source>
        <strain evidence="2">NkOx7-02</strain>
    </source>
</reference>
<dbReference type="Gene3D" id="3.40.630.30">
    <property type="match status" value="3"/>
</dbReference>
<protein>
    <recommendedName>
        <fullName evidence="1">N-acetyltransferase domain-containing protein</fullName>
    </recommendedName>
</protein>
<dbReference type="InterPro" id="IPR000182">
    <property type="entry name" value="GNAT_dom"/>
</dbReference>
<dbReference type="Pfam" id="PF09924">
    <property type="entry name" value="LPG_synthase_C"/>
    <property type="match status" value="1"/>
</dbReference>
<accession>A0A388TG83</accession>
<dbReference type="GO" id="GO:0016747">
    <property type="term" value="F:acyltransferase activity, transferring groups other than amino-acyl groups"/>
    <property type="evidence" value="ECO:0007669"/>
    <property type="project" value="InterPro"/>
</dbReference>
<gene>
    <name evidence="2" type="ORF">NO2_0517</name>
</gene>
<proteinExistence type="predicted"/>
<dbReference type="EMBL" id="BGZO01000009">
    <property type="protein sequence ID" value="GBR75886.1"/>
    <property type="molecule type" value="Genomic_DNA"/>
</dbReference>
<dbReference type="InterPro" id="IPR016181">
    <property type="entry name" value="Acyl_CoA_acyltransferase"/>
</dbReference>
<dbReference type="InterPro" id="IPR024320">
    <property type="entry name" value="LPG_synthase_C"/>
</dbReference>
<dbReference type="Proteomes" id="UP000275925">
    <property type="component" value="Unassembled WGS sequence"/>
</dbReference>
<sequence>MLGLKIFDGENKKNIPPEIQSQLEQEVPARTYVLYAGRTVIGWAQILANETGHYELAYVEIKPEYRGQGYGRDFVRFVLSEHFAQQIYCLTLKPEFFLKLGFTLEKKYPPFVDHRDPVCQACDPARCTALVFRKPSDLVRFGAEQKYLRQYENLLAGQNFLGSEFSTVNEKTWTFAENIYFLNIDGYLFLAAYPFFAEPFGVLCPYRTIPDSTLDKFWARLQELGIRRLTYLGGRTLHILQNYSGKNTWPISLDRDNFDYLYKVRDFAEYPGARFANKRNRLKKFLRSHSGGTVINYAPEHRDLFFNFARQRLAEMGVDVISEEVLRLGLEQNLYSGFLVKVGQAEVGLLLYSELNPKTVIVHFELIDERYDGVAQFMNNYLALRLLGTYDFINREQDLGLPGLRKSKLSYNPYRLIKKYTVKF</sequence>
<evidence type="ECO:0000313" key="3">
    <source>
        <dbReference type="Proteomes" id="UP000275925"/>
    </source>
</evidence>
<dbReference type="PROSITE" id="PS51186">
    <property type="entry name" value="GNAT"/>
    <property type="match status" value="1"/>
</dbReference>
<dbReference type="PANTHER" id="PTHR41373">
    <property type="entry name" value="DUF2156 DOMAIN-CONTAINING PROTEIN"/>
    <property type="match status" value="1"/>
</dbReference>
<dbReference type="CDD" id="cd04301">
    <property type="entry name" value="NAT_SF"/>
    <property type="match status" value="1"/>
</dbReference>
<dbReference type="InterPro" id="IPR016732">
    <property type="entry name" value="UCP018688"/>
</dbReference>
<dbReference type="PANTHER" id="PTHR41373:SF1">
    <property type="entry name" value="PHOSPHATIDYLGLYCEROL LYSYLTRANSFERASE C-TERMINAL DOMAIN-CONTAINING PROTEIN"/>
    <property type="match status" value="1"/>
</dbReference>
<feature type="domain" description="N-acetyltransferase" evidence="1">
    <location>
        <begin position="1"/>
        <end position="137"/>
    </location>
</feature>
<keyword evidence="3" id="KW-1185">Reference proteome</keyword>
<organism evidence="2 3">
    <name type="scientific">Candidatus Termititenax persephonae</name>
    <dbReference type="NCBI Taxonomy" id="2218525"/>
    <lineage>
        <taxon>Bacteria</taxon>
        <taxon>Bacillati</taxon>
        <taxon>Candidatus Margulisiibacteriota</taxon>
        <taxon>Candidatus Termititenacia</taxon>
        <taxon>Candidatus Termititenacales</taxon>
        <taxon>Candidatus Termititenacaceae</taxon>
        <taxon>Candidatus Termititenax</taxon>
    </lineage>
</organism>
<dbReference type="SUPFAM" id="SSF55729">
    <property type="entry name" value="Acyl-CoA N-acyltransferases (Nat)"/>
    <property type="match status" value="3"/>
</dbReference>
<evidence type="ECO:0000313" key="2">
    <source>
        <dbReference type="EMBL" id="GBR75886.1"/>
    </source>
</evidence>
<name>A0A388TG83_9BACT</name>
<evidence type="ECO:0000259" key="1">
    <source>
        <dbReference type="PROSITE" id="PS51186"/>
    </source>
</evidence>
<comment type="caution">
    <text evidence="2">The sequence shown here is derived from an EMBL/GenBank/DDBJ whole genome shotgun (WGS) entry which is preliminary data.</text>
</comment>
<dbReference type="AlphaFoldDB" id="A0A388TG83"/>
<dbReference type="Pfam" id="PF00583">
    <property type="entry name" value="Acetyltransf_1"/>
    <property type="match status" value="1"/>
</dbReference>